<feature type="transmembrane region" description="Helical" evidence="8">
    <location>
        <begin position="388"/>
        <end position="408"/>
    </location>
</feature>
<evidence type="ECO:0000256" key="6">
    <source>
        <dbReference type="ARBA" id="ARBA00023136"/>
    </source>
</evidence>
<keyword evidence="4 8" id="KW-0812">Transmembrane</keyword>
<protein>
    <submittedName>
        <fullName evidence="10">MFS transporter</fullName>
    </submittedName>
</protein>
<dbReference type="Gene3D" id="1.20.1250.20">
    <property type="entry name" value="MFS general substrate transporter like domains"/>
    <property type="match status" value="1"/>
</dbReference>
<keyword evidence="3" id="KW-1003">Cell membrane</keyword>
<dbReference type="PANTHER" id="PTHR42718">
    <property type="entry name" value="MAJOR FACILITATOR SUPERFAMILY MULTIDRUG TRANSPORTER MFSC"/>
    <property type="match status" value="1"/>
</dbReference>
<dbReference type="Proteomes" id="UP000663505">
    <property type="component" value="Chromosome"/>
</dbReference>
<dbReference type="InterPro" id="IPR020846">
    <property type="entry name" value="MFS_dom"/>
</dbReference>
<feature type="region of interest" description="Disordered" evidence="7">
    <location>
        <begin position="694"/>
        <end position="730"/>
    </location>
</feature>
<dbReference type="Gene3D" id="1.20.1720.10">
    <property type="entry name" value="Multidrug resistance protein D"/>
    <property type="match status" value="1"/>
</dbReference>
<evidence type="ECO:0000256" key="5">
    <source>
        <dbReference type="ARBA" id="ARBA00022989"/>
    </source>
</evidence>
<feature type="transmembrane region" description="Helical" evidence="8">
    <location>
        <begin position="531"/>
        <end position="552"/>
    </location>
</feature>
<dbReference type="InterPro" id="IPR036259">
    <property type="entry name" value="MFS_trans_sf"/>
</dbReference>
<feature type="transmembrane region" description="Helical" evidence="8">
    <location>
        <begin position="152"/>
        <end position="175"/>
    </location>
</feature>
<keyword evidence="5 8" id="KW-1133">Transmembrane helix</keyword>
<comment type="subcellular location">
    <subcellularLocation>
        <location evidence="1">Cell membrane</location>
        <topology evidence="1">Multi-pass membrane protein</topology>
    </subcellularLocation>
</comment>
<accession>A0A9X7Z847</accession>
<dbReference type="PANTHER" id="PTHR42718:SF46">
    <property type="entry name" value="BLR6921 PROTEIN"/>
    <property type="match status" value="1"/>
</dbReference>
<dbReference type="Pfam" id="PF07690">
    <property type="entry name" value="MFS_1"/>
    <property type="match status" value="1"/>
</dbReference>
<reference evidence="10 11" key="1">
    <citation type="submission" date="2021-02" db="EMBL/GenBank/DDBJ databases">
        <title>Alicyclobacillus curvatus sp. nov. and Alicyclobacillus mengziensis sp. nov., two acidophilic bacteria isolated from acid mine drainage.</title>
        <authorList>
            <person name="Huang Y."/>
        </authorList>
    </citation>
    <scope>NUCLEOTIDE SEQUENCE [LARGE SCALE GENOMIC DNA]</scope>
    <source>
        <strain evidence="10 11">S30H14</strain>
    </source>
</reference>
<evidence type="ECO:0000313" key="10">
    <source>
        <dbReference type="EMBL" id="QSO49804.1"/>
    </source>
</evidence>
<evidence type="ECO:0000256" key="3">
    <source>
        <dbReference type="ARBA" id="ARBA00022475"/>
    </source>
</evidence>
<feature type="transmembrane region" description="Helical" evidence="8">
    <location>
        <begin position="88"/>
        <end position="107"/>
    </location>
</feature>
<keyword evidence="11" id="KW-1185">Reference proteome</keyword>
<dbReference type="InterPro" id="IPR011701">
    <property type="entry name" value="MFS"/>
</dbReference>
<dbReference type="SUPFAM" id="SSF103473">
    <property type="entry name" value="MFS general substrate transporter"/>
    <property type="match status" value="1"/>
</dbReference>
<sequence>MALSDGAHSSRYKWIALSNTTLGVLMATINQSILIIALPVIFKGLKVNPLQSNQTGLLLWVLLGFNVATTVLLVMFGRLSDMFGRVRLYNLGFLVFTLGSVLASLTWSKGTGGEVELIIFRVIQGIGGGFLFSNSAAILTDAFPQNQRGLALGLNQVAAIGGGIIGLLVGGALAATGEWRWVFLVNVPVGLAGTVWAYIALKEVSRPQAKQRLDIWGNITLTVGLLGIMLGLTYGIMPYGQHSMGWTNPTVVTEIIVGVVSLIVFTIIENFSKQPLFNMNLFKIWPFTAGNLASLLAALARGGLQFMLIIWLQGIYLPLHGVSFAHTPLIAGLYTIPQMIGFLIAGPVSGILSDKYGPRLFSTVGLVVSAVGFYLVNTLPINFNHWIFWTYLLIIGLGMGLFSSPNNAAIMNALPARYRGVGSGMRATFMNAGQMLSMGMFFSIMIAGLAMKLPGTMMTGLVQHDIPATVAAKISHLPPMASLMAALLGYNPLGNLLQQFGILGKIPTAQARILTGRHFFPSLIGGPFQHGLSLALFISAIMLLVAALFSLLRGRAYIHNDDVDATATVAPQTVTVTSPLGTGTKVAFDVRTGSAYGQETRFQTSVLRGSTSESQLGSNLESTQNADTEFRQALRQFQQGGSTSQSQQHEDIMTDAGYREALQSFAHGTTRGMVQRKTFADNEYRSTLRKLQEQNRELASERVDENGRQLEENGRQLEMDDDAYREEVKQ</sequence>
<dbReference type="GO" id="GO:0022857">
    <property type="term" value="F:transmembrane transporter activity"/>
    <property type="evidence" value="ECO:0007669"/>
    <property type="project" value="InterPro"/>
</dbReference>
<organism evidence="10 11">
    <name type="scientific">Alicyclobacillus mengziensis</name>
    <dbReference type="NCBI Taxonomy" id="2931921"/>
    <lineage>
        <taxon>Bacteria</taxon>
        <taxon>Bacillati</taxon>
        <taxon>Bacillota</taxon>
        <taxon>Bacilli</taxon>
        <taxon>Bacillales</taxon>
        <taxon>Alicyclobacillaceae</taxon>
        <taxon>Alicyclobacillus</taxon>
    </lineage>
</organism>
<dbReference type="GO" id="GO:0005886">
    <property type="term" value="C:plasma membrane"/>
    <property type="evidence" value="ECO:0007669"/>
    <property type="project" value="UniProtKB-SubCell"/>
</dbReference>
<feature type="transmembrane region" description="Helical" evidence="8">
    <location>
        <begin position="213"/>
        <end position="237"/>
    </location>
</feature>
<dbReference type="PROSITE" id="PS50850">
    <property type="entry name" value="MFS"/>
    <property type="match status" value="1"/>
</dbReference>
<dbReference type="AlphaFoldDB" id="A0A9X7Z847"/>
<feature type="transmembrane region" description="Helical" evidence="8">
    <location>
        <begin position="21"/>
        <end position="42"/>
    </location>
</feature>
<keyword evidence="6 8" id="KW-0472">Membrane</keyword>
<evidence type="ECO:0000256" key="1">
    <source>
        <dbReference type="ARBA" id="ARBA00004651"/>
    </source>
</evidence>
<dbReference type="KEGG" id="afx:JZ786_10740"/>
<evidence type="ECO:0000256" key="8">
    <source>
        <dbReference type="SAM" id="Phobius"/>
    </source>
</evidence>
<feature type="compositionally biased region" description="Basic and acidic residues" evidence="7">
    <location>
        <begin position="694"/>
        <end position="718"/>
    </location>
</feature>
<proteinExistence type="predicted"/>
<evidence type="ECO:0000256" key="4">
    <source>
        <dbReference type="ARBA" id="ARBA00022692"/>
    </source>
</evidence>
<feature type="transmembrane region" description="Helical" evidence="8">
    <location>
        <begin position="119"/>
        <end position="140"/>
    </location>
</feature>
<feature type="transmembrane region" description="Helical" evidence="8">
    <location>
        <begin position="324"/>
        <end position="344"/>
    </location>
</feature>
<feature type="transmembrane region" description="Helical" evidence="8">
    <location>
        <begin position="57"/>
        <end position="76"/>
    </location>
</feature>
<feature type="transmembrane region" description="Helical" evidence="8">
    <location>
        <begin position="356"/>
        <end position="376"/>
    </location>
</feature>
<dbReference type="CDD" id="cd17321">
    <property type="entry name" value="MFS_MMR_MDR_like"/>
    <property type="match status" value="1"/>
</dbReference>
<feature type="transmembrane region" description="Helical" evidence="8">
    <location>
        <begin position="249"/>
        <end position="268"/>
    </location>
</feature>
<name>A0A9X7Z847_9BACL</name>
<feature type="domain" description="Major facilitator superfamily (MFS) profile" evidence="9">
    <location>
        <begin position="16"/>
        <end position="558"/>
    </location>
</feature>
<dbReference type="EMBL" id="CP071182">
    <property type="protein sequence ID" value="QSO49804.1"/>
    <property type="molecule type" value="Genomic_DNA"/>
</dbReference>
<feature type="transmembrane region" description="Helical" evidence="8">
    <location>
        <begin position="289"/>
        <end position="312"/>
    </location>
</feature>
<feature type="transmembrane region" description="Helical" evidence="8">
    <location>
        <begin position="181"/>
        <end position="201"/>
    </location>
</feature>
<evidence type="ECO:0000256" key="2">
    <source>
        <dbReference type="ARBA" id="ARBA00022448"/>
    </source>
</evidence>
<evidence type="ECO:0000313" key="11">
    <source>
        <dbReference type="Proteomes" id="UP000663505"/>
    </source>
</evidence>
<gene>
    <name evidence="10" type="ORF">JZ786_10740</name>
</gene>
<feature type="transmembrane region" description="Helical" evidence="8">
    <location>
        <begin position="429"/>
        <end position="451"/>
    </location>
</feature>
<evidence type="ECO:0000256" key="7">
    <source>
        <dbReference type="SAM" id="MobiDB-lite"/>
    </source>
</evidence>
<keyword evidence="2" id="KW-0813">Transport</keyword>
<evidence type="ECO:0000259" key="9">
    <source>
        <dbReference type="PROSITE" id="PS50850"/>
    </source>
</evidence>